<gene>
    <name evidence="3" type="ORF">CHX27_14900</name>
</gene>
<dbReference type="PANTHER" id="PTHR43581">
    <property type="entry name" value="ATP/GTP PHOSPHATASE"/>
    <property type="match status" value="1"/>
</dbReference>
<dbReference type="EMBL" id="NOXX01000228">
    <property type="protein sequence ID" value="OYQ38444.1"/>
    <property type="molecule type" value="Genomic_DNA"/>
</dbReference>
<evidence type="ECO:0000259" key="2">
    <source>
        <dbReference type="Pfam" id="PF13476"/>
    </source>
</evidence>
<sequence length="430" mass="49295">MRIDKIQIENFKNFEKLEVEFEKGVNLFVGSNGSGKTSILEAINVSLGGFFSLQEQKMQRMIDISEARMVLVNGELTTMPKTSITAFSELIDKSWTRNFNSKTKNNDVKFVKPAGEYGSKILDGFYKTNHDVAPLIAYYSTQRLFKDASQSAKQKYDPLAGRRNGYLQCLKDNAIKGTLLEWLGNAVTSRATKQIKGVELIDLVLENVDQAITKTLVYFLEDLKKEEIKIYQEPDFDFDVFLQLKPNFALPINYYSDGFRNLIYLIIDIIWRASQLNPWLTLEELSEKQFGCVTIDEIDLHLHPKWQAKTIGILQDLLPNVQFFITTHSPTVVANFEKGSLYIINENKILKQNTTYFGKEINAVLRNILGANDRHVPTQEKIDKLLNLIDSDPKNQIIQTLLDELEQQIGLDDPDMQKAISLWELSKYED</sequence>
<dbReference type="InterPro" id="IPR038729">
    <property type="entry name" value="Rad50/SbcC_AAA"/>
</dbReference>
<dbReference type="Proteomes" id="UP000216035">
    <property type="component" value="Unassembled WGS sequence"/>
</dbReference>
<evidence type="ECO:0000313" key="4">
    <source>
        <dbReference type="Proteomes" id="UP000216035"/>
    </source>
</evidence>
<dbReference type="OrthoDB" id="9805802at2"/>
<dbReference type="InterPro" id="IPR051396">
    <property type="entry name" value="Bact_Antivir_Def_Nuclease"/>
</dbReference>
<evidence type="ECO:0000259" key="1">
    <source>
        <dbReference type="Pfam" id="PF13175"/>
    </source>
</evidence>
<dbReference type="InterPro" id="IPR041685">
    <property type="entry name" value="AAA_GajA/Old/RecF-like"/>
</dbReference>
<protein>
    <submittedName>
        <fullName evidence="3">Uncharacterized protein</fullName>
    </submittedName>
</protein>
<keyword evidence="4" id="KW-1185">Reference proteome</keyword>
<dbReference type="Pfam" id="PF13175">
    <property type="entry name" value="AAA_15"/>
    <property type="match status" value="1"/>
</dbReference>
<feature type="domain" description="Rad50/SbcC-type AAA" evidence="2">
    <location>
        <begin position="5"/>
        <end position="182"/>
    </location>
</feature>
<organism evidence="3 4">
    <name type="scientific">Flavobacterium aurantiibacter</name>
    <dbReference type="NCBI Taxonomy" id="2023067"/>
    <lineage>
        <taxon>Bacteria</taxon>
        <taxon>Pseudomonadati</taxon>
        <taxon>Bacteroidota</taxon>
        <taxon>Flavobacteriia</taxon>
        <taxon>Flavobacteriales</taxon>
        <taxon>Flavobacteriaceae</taxon>
        <taxon>Flavobacterium</taxon>
    </lineage>
</organism>
<proteinExistence type="predicted"/>
<dbReference type="PANTHER" id="PTHR43581:SF2">
    <property type="entry name" value="EXCINUCLEASE ATPASE SUBUNIT"/>
    <property type="match status" value="1"/>
</dbReference>
<name>A0A255ZC04_9FLAO</name>
<accession>A0A255ZC04</accession>
<dbReference type="GO" id="GO:0016887">
    <property type="term" value="F:ATP hydrolysis activity"/>
    <property type="evidence" value="ECO:0007669"/>
    <property type="project" value="InterPro"/>
</dbReference>
<dbReference type="Pfam" id="PF13476">
    <property type="entry name" value="AAA_23"/>
    <property type="match status" value="1"/>
</dbReference>
<dbReference type="InterPro" id="IPR027417">
    <property type="entry name" value="P-loop_NTPase"/>
</dbReference>
<dbReference type="GO" id="GO:0006302">
    <property type="term" value="P:double-strand break repair"/>
    <property type="evidence" value="ECO:0007669"/>
    <property type="project" value="InterPro"/>
</dbReference>
<evidence type="ECO:0000313" key="3">
    <source>
        <dbReference type="EMBL" id="OYQ38444.1"/>
    </source>
</evidence>
<dbReference type="SUPFAM" id="SSF52540">
    <property type="entry name" value="P-loop containing nucleoside triphosphate hydrolases"/>
    <property type="match status" value="1"/>
</dbReference>
<comment type="caution">
    <text evidence="3">The sequence shown here is derived from an EMBL/GenBank/DDBJ whole genome shotgun (WGS) entry which is preliminary data.</text>
</comment>
<dbReference type="Gene3D" id="3.40.50.300">
    <property type="entry name" value="P-loop containing nucleotide triphosphate hydrolases"/>
    <property type="match status" value="1"/>
</dbReference>
<feature type="domain" description="Endonuclease GajA/Old nuclease/RecF-like AAA" evidence="1">
    <location>
        <begin position="207"/>
        <end position="333"/>
    </location>
</feature>
<dbReference type="RefSeq" id="WP_094487552.1">
    <property type="nucleotide sequence ID" value="NZ_NOXX01000228.1"/>
</dbReference>
<reference evidence="3 4" key="1">
    <citation type="submission" date="2017-07" db="EMBL/GenBank/DDBJ databases">
        <title>Flavobacterium cyanobacteriorum sp. nov., isolated from cyanobacterial aggregates in a eutrophic lake.</title>
        <authorList>
            <person name="Cai H."/>
        </authorList>
    </citation>
    <scope>NUCLEOTIDE SEQUENCE [LARGE SCALE GENOMIC DNA]</scope>
    <source>
        <strain evidence="3 4">TH167</strain>
    </source>
</reference>
<dbReference type="AlphaFoldDB" id="A0A255ZC04"/>